<proteinExistence type="predicted"/>
<protein>
    <submittedName>
        <fullName evidence="1">Uncharacterized protein</fullName>
    </submittedName>
</protein>
<dbReference type="EMBL" id="BART01038827">
    <property type="protein sequence ID" value="GAH07976.1"/>
    <property type="molecule type" value="Genomic_DNA"/>
</dbReference>
<gene>
    <name evidence="1" type="ORF">S01H4_64163</name>
</gene>
<reference evidence="1" key="1">
    <citation type="journal article" date="2014" name="Front. Microbiol.">
        <title>High frequency of phylogenetically diverse reductive dehalogenase-homologous genes in deep subseafloor sedimentary metagenomes.</title>
        <authorList>
            <person name="Kawai M."/>
            <person name="Futagami T."/>
            <person name="Toyoda A."/>
            <person name="Takaki Y."/>
            <person name="Nishi S."/>
            <person name="Hori S."/>
            <person name="Arai W."/>
            <person name="Tsubouchi T."/>
            <person name="Morono Y."/>
            <person name="Uchiyama I."/>
            <person name="Ito T."/>
            <person name="Fujiyama A."/>
            <person name="Inagaki F."/>
            <person name="Takami H."/>
        </authorList>
    </citation>
    <scope>NUCLEOTIDE SEQUENCE</scope>
    <source>
        <strain evidence="1">Expedition CK06-06</strain>
    </source>
</reference>
<organism evidence="1">
    <name type="scientific">marine sediment metagenome</name>
    <dbReference type="NCBI Taxonomy" id="412755"/>
    <lineage>
        <taxon>unclassified sequences</taxon>
        <taxon>metagenomes</taxon>
        <taxon>ecological metagenomes</taxon>
    </lineage>
</organism>
<evidence type="ECO:0000313" key="1">
    <source>
        <dbReference type="EMBL" id="GAH07976.1"/>
    </source>
</evidence>
<dbReference type="AlphaFoldDB" id="X1CI59"/>
<feature type="non-terminal residue" evidence="1">
    <location>
        <position position="112"/>
    </location>
</feature>
<name>X1CI59_9ZZZZ</name>
<sequence length="112" mass="11963">MNIVYAFIGAEFNPTGNPIGGGPGYSDTITTYDYYITNKAELLNALSSAGSGDIIYVADNAEIDLTGEQDLYIPAGVTLASGRGRILSDTISWGGLLYTDTKNTYGYSLFRV</sequence>
<comment type="caution">
    <text evidence="1">The sequence shown here is derived from an EMBL/GenBank/DDBJ whole genome shotgun (WGS) entry which is preliminary data.</text>
</comment>
<accession>X1CI59</accession>